<keyword evidence="3" id="KW-1185">Reference proteome</keyword>
<sequence>MFGVSALVGCLDYVLWPLLVVFLILLLIGFVKH</sequence>
<keyword evidence="1" id="KW-0812">Transmembrane</keyword>
<dbReference type="InterPro" id="IPR021091">
    <property type="entry name" value="Mercury_ion_transport_MerF"/>
</dbReference>
<evidence type="ECO:0000256" key="1">
    <source>
        <dbReference type="SAM" id="Phobius"/>
    </source>
</evidence>
<name>A0ABW3KKJ1_9GAMM</name>
<reference evidence="3" key="1">
    <citation type="journal article" date="2019" name="Int. J. Syst. Evol. Microbiol.">
        <title>The Global Catalogue of Microorganisms (GCM) 10K type strain sequencing project: providing services to taxonomists for standard genome sequencing and annotation.</title>
        <authorList>
            <consortium name="The Broad Institute Genomics Platform"/>
            <consortium name="The Broad Institute Genome Sequencing Center for Infectious Disease"/>
            <person name="Wu L."/>
            <person name="Ma J."/>
        </authorList>
    </citation>
    <scope>NUCLEOTIDE SEQUENCE [LARGE SCALE GENOMIC DNA]</scope>
    <source>
        <strain evidence="3">CCUG 60525</strain>
    </source>
</reference>
<dbReference type="Proteomes" id="UP001597048">
    <property type="component" value="Unassembled WGS sequence"/>
</dbReference>
<feature type="transmembrane region" description="Helical" evidence="1">
    <location>
        <begin position="13"/>
        <end position="31"/>
    </location>
</feature>
<keyword evidence="1" id="KW-0472">Membrane</keyword>
<comment type="caution">
    <text evidence="2">The sequence shown here is derived from an EMBL/GenBank/DDBJ whole genome shotgun (WGS) entry which is preliminary data.</text>
</comment>
<proteinExistence type="predicted"/>
<accession>A0ABW3KKJ1</accession>
<dbReference type="EMBL" id="JBHTJS010000061">
    <property type="protein sequence ID" value="MFD1009523.1"/>
    <property type="molecule type" value="Genomic_DNA"/>
</dbReference>
<dbReference type="RefSeq" id="WP_379559570.1">
    <property type="nucleotide sequence ID" value="NZ_JBHTJS010000061.1"/>
</dbReference>
<keyword evidence="1" id="KW-1133">Transmembrane helix</keyword>
<dbReference type="Pfam" id="PF11431">
    <property type="entry name" value="Transport_MerF"/>
    <property type="match status" value="1"/>
</dbReference>
<protein>
    <submittedName>
        <fullName evidence="2">Mercury resistance system transport protein MerF</fullName>
    </submittedName>
</protein>
<evidence type="ECO:0000313" key="2">
    <source>
        <dbReference type="EMBL" id="MFD1009523.1"/>
    </source>
</evidence>
<organism evidence="2 3">
    <name type="scientific">Oceanisphaera ostreae</name>
    <dbReference type="NCBI Taxonomy" id="914151"/>
    <lineage>
        <taxon>Bacteria</taxon>
        <taxon>Pseudomonadati</taxon>
        <taxon>Pseudomonadota</taxon>
        <taxon>Gammaproteobacteria</taxon>
        <taxon>Aeromonadales</taxon>
        <taxon>Aeromonadaceae</taxon>
        <taxon>Oceanisphaera</taxon>
    </lineage>
</organism>
<evidence type="ECO:0000313" key="3">
    <source>
        <dbReference type="Proteomes" id="UP001597048"/>
    </source>
</evidence>
<dbReference type="Gene3D" id="1.10.287.910">
    <property type="entry name" value="bacterial mercury transporter, merf"/>
    <property type="match status" value="1"/>
</dbReference>
<gene>
    <name evidence="2" type="ORF">ACFQ1C_15350</name>
</gene>